<reference evidence="2" key="1">
    <citation type="submission" date="2019-11" db="EMBL/GenBank/DDBJ databases">
        <title>Bipolaris sorokiniana Genome sequencing.</title>
        <authorList>
            <person name="Wang H."/>
        </authorList>
    </citation>
    <scope>NUCLEOTIDE SEQUENCE</scope>
</reference>
<gene>
    <name evidence="2" type="ORF">GGP41_005026</name>
</gene>
<evidence type="ECO:0000313" key="2">
    <source>
        <dbReference type="EMBL" id="KAF5849624.1"/>
    </source>
</evidence>
<dbReference type="AlphaFoldDB" id="A0A8H5ZIX2"/>
<sequence length="64" mass="7159">MSPADISTDATDITIAELKAESDLLSDNQARLEAVIDDLEDQVGTWEENHIDCQEQADRITRLE</sequence>
<accession>A0A8H5ZIX2</accession>
<dbReference type="EMBL" id="WNKQ01000008">
    <property type="protein sequence ID" value="KAF5849624.1"/>
    <property type="molecule type" value="Genomic_DNA"/>
</dbReference>
<comment type="caution">
    <text evidence="2">The sequence shown here is derived from an EMBL/GenBank/DDBJ whole genome shotgun (WGS) entry which is preliminary data.</text>
</comment>
<name>A0A8H5ZIX2_COCSA</name>
<proteinExistence type="predicted"/>
<evidence type="ECO:0000313" key="3">
    <source>
        <dbReference type="Proteomes" id="UP000624244"/>
    </source>
</evidence>
<keyword evidence="1" id="KW-0175">Coiled coil</keyword>
<organism evidence="2 3">
    <name type="scientific">Cochliobolus sativus</name>
    <name type="common">Common root rot and spot blotch fungus</name>
    <name type="synonym">Bipolaris sorokiniana</name>
    <dbReference type="NCBI Taxonomy" id="45130"/>
    <lineage>
        <taxon>Eukaryota</taxon>
        <taxon>Fungi</taxon>
        <taxon>Dikarya</taxon>
        <taxon>Ascomycota</taxon>
        <taxon>Pezizomycotina</taxon>
        <taxon>Dothideomycetes</taxon>
        <taxon>Pleosporomycetidae</taxon>
        <taxon>Pleosporales</taxon>
        <taxon>Pleosporineae</taxon>
        <taxon>Pleosporaceae</taxon>
        <taxon>Bipolaris</taxon>
    </lineage>
</organism>
<protein>
    <submittedName>
        <fullName evidence="2">Uncharacterized protein</fullName>
    </submittedName>
</protein>
<dbReference type="Proteomes" id="UP000624244">
    <property type="component" value="Unassembled WGS sequence"/>
</dbReference>
<feature type="coiled-coil region" evidence="1">
    <location>
        <begin position="15"/>
        <end position="56"/>
    </location>
</feature>
<evidence type="ECO:0000256" key="1">
    <source>
        <dbReference type="SAM" id="Coils"/>
    </source>
</evidence>